<proteinExistence type="predicted"/>
<dbReference type="HOGENOM" id="CLU_1625291_0_0_14"/>
<accession>I6Z624</accession>
<dbReference type="EMBL" id="CP003703">
    <property type="protein sequence ID" value="AFN65023.1"/>
    <property type="molecule type" value="Genomic_DNA"/>
</dbReference>
<keyword evidence="1" id="KW-0812">Transmembrane</keyword>
<evidence type="ECO:0000313" key="3">
    <source>
        <dbReference type="Proteomes" id="UP000009005"/>
    </source>
</evidence>
<sequence>MLSFLVKVGGAILATGATISIPLVIIYGKENSNFETKRFKEGQKCFEMGIEKNIEESKLVICADAKYYLYGQDKEFKEIKSIKRTDADKQITVTLGEIKNSKTLTLSDSQWNSLSSGLNLQRSCNLTGIDGEQPFLSCSLSSRRKWEATIKLTSLNYLSGISS</sequence>
<dbReference type="RefSeq" id="WP_014849733.1">
    <property type="nucleotide sequence ID" value="NC_018149.1"/>
</dbReference>
<gene>
    <name evidence="2" type="ordered locus">WEN_01120</name>
</gene>
<dbReference type="KEGG" id="mwe:WEN_01120"/>
<reference evidence="2 3" key="1">
    <citation type="journal article" date="2012" name="J. Bacteriol.">
        <title>Complete genome sequence of Mycoplasma wenyonii strain Massachusetts.</title>
        <authorList>
            <person name="Dos Santos A.P."/>
            <person name="Guimaraes A.M."/>
            <person name="do Nascimento N.C."/>
            <person name="Sanmiguel P.J."/>
            <person name="Messick J.B."/>
        </authorList>
    </citation>
    <scope>NUCLEOTIDE SEQUENCE [LARGE SCALE GENOMIC DNA]</scope>
    <source>
        <strain evidence="2 3">Massachusetts</strain>
    </source>
</reference>
<dbReference type="Proteomes" id="UP000009005">
    <property type="component" value="Chromosome"/>
</dbReference>
<keyword evidence="1" id="KW-1133">Transmembrane helix</keyword>
<evidence type="ECO:0000256" key="1">
    <source>
        <dbReference type="SAM" id="Phobius"/>
    </source>
</evidence>
<dbReference type="AlphaFoldDB" id="I6Z624"/>
<keyword evidence="1" id="KW-0472">Membrane</keyword>
<name>I6Z624_MYCWM</name>
<keyword evidence="3" id="KW-1185">Reference proteome</keyword>
<organism evidence="2 3">
    <name type="scientific">Mycoplasma wenyonii (strain Massachusetts)</name>
    <name type="common">Eperythrozoon wenyonii</name>
    <dbReference type="NCBI Taxonomy" id="1197325"/>
    <lineage>
        <taxon>Bacteria</taxon>
        <taxon>Bacillati</taxon>
        <taxon>Mycoplasmatota</taxon>
        <taxon>Mollicutes</taxon>
        <taxon>Mycoplasmataceae</taxon>
        <taxon>Mycoplasma</taxon>
    </lineage>
</organism>
<protein>
    <submittedName>
        <fullName evidence="2">Uncharacterized protein</fullName>
    </submittedName>
</protein>
<feature type="transmembrane region" description="Helical" evidence="1">
    <location>
        <begin position="6"/>
        <end position="28"/>
    </location>
</feature>
<dbReference type="PATRIC" id="fig|1197325.3.peg.241"/>
<evidence type="ECO:0000313" key="2">
    <source>
        <dbReference type="EMBL" id="AFN65023.1"/>
    </source>
</evidence>